<evidence type="ECO:0000313" key="3">
    <source>
        <dbReference type="Proteomes" id="UP000030739"/>
    </source>
</evidence>
<keyword evidence="3" id="KW-1185">Reference proteome</keyword>
<reference evidence="2 3" key="1">
    <citation type="journal article" date="2015" name="Plant Pathol. J.">
        <title>Isolation and Genomic Characterization of the T4-Like Bacteriophage PM2 Infecting Pectobacterium carotovorum subsp. carotovorum.</title>
        <authorList>
            <person name="Lim J.A."/>
            <person name="Lee D.H."/>
            <person name="Heu S."/>
        </authorList>
    </citation>
    <scope>NUCLEOTIDE SEQUENCE [LARGE SCALE GENOMIC DNA]</scope>
</reference>
<evidence type="ECO:0000313" key="2">
    <source>
        <dbReference type="EMBL" id="AHY25069.1"/>
    </source>
</evidence>
<dbReference type="OrthoDB" id="28432at10239"/>
<dbReference type="EMBL" id="KF835987">
    <property type="protein sequence ID" value="AHY25069.1"/>
    <property type="molecule type" value="Genomic_DNA"/>
</dbReference>
<feature type="transmembrane region" description="Helical" evidence="1">
    <location>
        <begin position="78"/>
        <end position="102"/>
    </location>
</feature>
<keyword evidence="1" id="KW-0472">Membrane</keyword>
<gene>
    <name evidence="2" type="ORF">PM2_107</name>
</gene>
<dbReference type="RefSeq" id="YP_009211528.1">
    <property type="nucleotide sequence ID" value="NC_028940.1"/>
</dbReference>
<sequence>MNINTKSWHYRLISAITFRDSRRGKVPTSLCPYFRAVVYRIAFIIATTSIGGFILGLFGEGAAVYLSSLAGITMGPVASIIAGIPFGIILFAFIIGTVYGLLMGLSKIVGKIVVAYEDYQDKKLDKEIEDRKNGVKPKEPGLIMSFIKSNHDKVCPTLTFISKEEK</sequence>
<protein>
    <submittedName>
        <fullName evidence="2">Uncharacterized protein</fullName>
    </submittedName>
</protein>
<proteinExistence type="predicted"/>
<feature type="transmembrane region" description="Helical" evidence="1">
    <location>
        <begin position="37"/>
        <end position="58"/>
    </location>
</feature>
<accession>A0A0A0PZG8</accession>
<dbReference type="KEGG" id="vg:26638000"/>
<organism evidence="2 3">
    <name type="scientific">Pectobacterium bacteriophage PM2</name>
    <dbReference type="NCBI Taxonomy" id="1429794"/>
    <lineage>
        <taxon>Viruses</taxon>
        <taxon>Duplodnaviria</taxon>
        <taxon>Heunggongvirae</taxon>
        <taxon>Uroviricota</taxon>
        <taxon>Caudoviricetes</taxon>
        <taxon>Pantevenvirales</taxon>
        <taxon>Straboviridae</taxon>
        <taxon>Tevenvirinae</taxon>
        <taxon>Mosugukvirus</taxon>
        <taxon>Mosugukvirus pm2</taxon>
    </lineage>
</organism>
<evidence type="ECO:0000256" key="1">
    <source>
        <dbReference type="SAM" id="Phobius"/>
    </source>
</evidence>
<name>A0A0A0PZG8_9CAUD</name>
<keyword evidence="1" id="KW-1133">Transmembrane helix</keyword>
<keyword evidence="1" id="KW-0812">Transmembrane</keyword>
<dbReference type="GeneID" id="26638000"/>
<dbReference type="Proteomes" id="UP000030739">
    <property type="component" value="Segment"/>
</dbReference>